<dbReference type="Proteomes" id="UP000095038">
    <property type="component" value="Unassembled WGS sequence"/>
</dbReference>
<organism evidence="2 3">
    <name type="scientific">Ascoidea rubescens DSM 1968</name>
    <dbReference type="NCBI Taxonomy" id="1344418"/>
    <lineage>
        <taxon>Eukaryota</taxon>
        <taxon>Fungi</taxon>
        <taxon>Dikarya</taxon>
        <taxon>Ascomycota</taxon>
        <taxon>Saccharomycotina</taxon>
        <taxon>Saccharomycetes</taxon>
        <taxon>Ascoideaceae</taxon>
        <taxon>Ascoidea</taxon>
    </lineage>
</organism>
<dbReference type="RefSeq" id="XP_020048190.1">
    <property type="nucleotide sequence ID" value="XM_020192319.1"/>
</dbReference>
<name>A0A1D2VJV8_9ASCO</name>
<proteinExistence type="predicted"/>
<feature type="region of interest" description="Disordered" evidence="1">
    <location>
        <begin position="76"/>
        <end position="105"/>
    </location>
</feature>
<dbReference type="AlphaFoldDB" id="A0A1D2VJV8"/>
<accession>A0A1D2VJV8</accession>
<evidence type="ECO:0000313" key="2">
    <source>
        <dbReference type="EMBL" id="ODV61883.1"/>
    </source>
</evidence>
<dbReference type="GeneID" id="30965955"/>
<gene>
    <name evidence="2" type="ORF">ASCRUDRAFT_7351</name>
</gene>
<protein>
    <submittedName>
        <fullName evidence="2">Uncharacterized protein</fullName>
    </submittedName>
</protein>
<dbReference type="InParanoid" id="A0A1D2VJV8"/>
<reference evidence="3" key="1">
    <citation type="submission" date="2016-05" db="EMBL/GenBank/DDBJ databases">
        <title>Comparative genomics of biotechnologically important yeasts.</title>
        <authorList>
            <consortium name="DOE Joint Genome Institute"/>
            <person name="Riley R."/>
            <person name="Haridas S."/>
            <person name="Wolfe K.H."/>
            <person name="Lopes M.R."/>
            <person name="Hittinger C.T."/>
            <person name="Goker M."/>
            <person name="Salamov A."/>
            <person name="Wisecaver J."/>
            <person name="Long T.M."/>
            <person name="Aerts A.L."/>
            <person name="Barry K."/>
            <person name="Choi C."/>
            <person name="Clum A."/>
            <person name="Coughlan A.Y."/>
            <person name="Deshpande S."/>
            <person name="Douglass A.P."/>
            <person name="Hanson S.J."/>
            <person name="Klenk H.-P."/>
            <person name="Labutti K."/>
            <person name="Lapidus A."/>
            <person name="Lindquist E."/>
            <person name="Lipzen A."/>
            <person name="Meier-Kolthoff J.P."/>
            <person name="Ohm R.A."/>
            <person name="Otillar R.P."/>
            <person name="Pangilinan J."/>
            <person name="Peng Y."/>
            <person name="Rokas A."/>
            <person name="Rosa C.A."/>
            <person name="Scheuner C."/>
            <person name="Sibirny A.A."/>
            <person name="Slot J.C."/>
            <person name="Stielow J.B."/>
            <person name="Sun H."/>
            <person name="Kurtzman C.P."/>
            <person name="Blackwell M."/>
            <person name="Grigoriev I.V."/>
            <person name="Jeffries T.W."/>
        </authorList>
    </citation>
    <scope>NUCLEOTIDE SEQUENCE [LARGE SCALE GENOMIC DNA]</scope>
    <source>
        <strain evidence="3">DSM 1968</strain>
    </source>
</reference>
<sequence>MKFTQIKIKPKQSGRRYKKIVYFLELLWFPKDSTKAEDDPALLSEPLKIAFADANPLTIQPSDNAFARWLRYDPENPDSNTDVENIDISSDHKEQNAVNEMNGFR</sequence>
<dbReference type="EMBL" id="KV454478">
    <property type="protein sequence ID" value="ODV61883.1"/>
    <property type="molecule type" value="Genomic_DNA"/>
</dbReference>
<keyword evidence="3" id="KW-1185">Reference proteome</keyword>
<evidence type="ECO:0000256" key="1">
    <source>
        <dbReference type="SAM" id="MobiDB-lite"/>
    </source>
</evidence>
<evidence type="ECO:0000313" key="3">
    <source>
        <dbReference type="Proteomes" id="UP000095038"/>
    </source>
</evidence>